<accession>A0A5J4U4Q4</accession>
<sequence length="186" mass="22820">MEKHKLEAQEKRVMREERRLKQIEEEKKKEKLKEEAIQKEEELCRIARLESAKATRAYMLKQEQKRKDMKQKFLQNEANAANHYKLSLIKRYGLNPWVKLMRMKQEKESMALIHYEKEGKYLKQWSLNIWREEVRQIKEFKLKEEQIKEQKADQHYNRHLLSTPNHNEIKQSKICPMKPNQMNIED</sequence>
<organism evidence="2 3">
    <name type="scientific">Streblomastix strix</name>
    <dbReference type="NCBI Taxonomy" id="222440"/>
    <lineage>
        <taxon>Eukaryota</taxon>
        <taxon>Metamonada</taxon>
        <taxon>Preaxostyla</taxon>
        <taxon>Oxymonadida</taxon>
        <taxon>Streblomastigidae</taxon>
        <taxon>Streblomastix</taxon>
    </lineage>
</organism>
<evidence type="ECO:0000256" key="1">
    <source>
        <dbReference type="SAM" id="Coils"/>
    </source>
</evidence>
<name>A0A5J4U4Q4_9EUKA</name>
<reference evidence="2 3" key="1">
    <citation type="submission" date="2019-03" db="EMBL/GenBank/DDBJ databases">
        <title>Single cell metagenomics reveals metabolic interactions within the superorganism composed of flagellate Streblomastix strix and complex community of Bacteroidetes bacteria on its surface.</title>
        <authorList>
            <person name="Treitli S.C."/>
            <person name="Kolisko M."/>
            <person name="Husnik F."/>
            <person name="Keeling P."/>
            <person name="Hampl V."/>
        </authorList>
    </citation>
    <scope>NUCLEOTIDE SEQUENCE [LARGE SCALE GENOMIC DNA]</scope>
    <source>
        <strain evidence="2">ST1C</strain>
    </source>
</reference>
<evidence type="ECO:0000313" key="3">
    <source>
        <dbReference type="Proteomes" id="UP000324800"/>
    </source>
</evidence>
<comment type="caution">
    <text evidence="2">The sequence shown here is derived from an EMBL/GenBank/DDBJ whole genome shotgun (WGS) entry which is preliminary data.</text>
</comment>
<evidence type="ECO:0000313" key="2">
    <source>
        <dbReference type="EMBL" id="KAA6365756.1"/>
    </source>
</evidence>
<dbReference type="AlphaFoldDB" id="A0A5J4U4Q4"/>
<gene>
    <name evidence="2" type="ORF">EZS28_038717</name>
</gene>
<dbReference type="OrthoDB" id="6256972at2759"/>
<dbReference type="Proteomes" id="UP000324800">
    <property type="component" value="Unassembled WGS sequence"/>
</dbReference>
<dbReference type="EMBL" id="SNRW01020124">
    <property type="protein sequence ID" value="KAA6365756.1"/>
    <property type="molecule type" value="Genomic_DNA"/>
</dbReference>
<feature type="coiled-coil region" evidence="1">
    <location>
        <begin position="6"/>
        <end position="43"/>
    </location>
</feature>
<protein>
    <submittedName>
        <fullName evidence="2">Uncharacterized protein</fullName>
    </submittedName>
</protein>
<proteinExistence type="predicted"/>
<keyword evidence="1" id="KW-0175">Coiled coil</keyword>